<sequence>MAVEKVKNDIFEEAYKVLEDGVEQLNKDFNEKFIKPNIVLSGKTGVGKSTLINAVFGRPLADAGEGKPVSQALIEYSIPEVSVNLFDTKGIELDPVERKVSRESIVNKIKERASSSDVKDHMHVMWYCISNESKRIEDVEIEWVKEFSEYMHVIIVLTQTIENSETFQKEIEKELPEIQICRVLSEERQLIGDLKIPAHGLDKLVSETVKLLPDATKRAFTAAQKIKVEEKIESAKNLLQDRMGKYKNLAHLLEGLPIGVDIAGKAAIYLYIAHDIMKVMGIPVAKNYYKFAKYGKPLLQSIIIPFVVAEGGKGLGKTFAKEGGGEIGKKLTDIVIKLFGKNVFKGGSTIISPIVGFIFGTFNRKITEKIANAFIDVCAEFLRNEINYENLSEEEILEILSVQMNKKMIDIQDEIEQIVEDDEQSNDRQ</sequence>
<name>A0A0B5AP04_9BACL</name>
<dbReference type="CDD" id="cd00882">
    <property type="entry name" value="Ras_like_GTPase"/>
    <property type="match status" value="1"/>
</dbReference>
<organism evidence="2 3">
    <name type="scientific">Jeotgalibacillus malaysiensis</name>
    <dbReference type="NCBI Taxonomy" id="1508404"/>
    <lineage>
        <taxon>Bacteria</taxon>
        <taxon>Bacillati</taxon>
        <taxon>Bacillota</taxon>
        <taxon>Bacilli</taxon>
        <taxon>Bacillales</taxon>
        <taxon>Caryophanaceae</taxon>
        <taxon>Jeotgalibacillus</taxon>
    </lineage>
</organism>
<dbReference type="HOGENOM" id="CLU_052008_1_0_9"/>
<protein>
    <recommendedName>
        <fullName evidence="1">G domain-containing protein</fullName>
    </recommendedName>
</protein>
<evidence type="ECO:0000313" key="2">
    <source>
        <dbReference type="EMBL" id="AJD92000.1"/>
    </source>
</evidence>
<proteinExistence type="predicted"/>
<gene>
    <name evidence="2" type="ORF">JMA_26830</name>
</gene>
<dbReference type="InterPro" id="IPR027417">
    <property type="entry name" value="P-loop_NTPase"/>
</dbReference>
<keyword evidence="3" id="KW-1185">Reference proteome</keyword>
<dbReference type="SUPFAM" id="SSF52540">
    <property type="entry name" value="P-loop containing nucleoside triphosphate hydrolases"/>
    <property type="match status" value="1"/>
</dbReference>
<dbReference type="InterPro" id="IPR006073">
    <property type="entry name" value="GTP-bd"/>
</dbReference>
<dbReference type="KEGG" id="jeo:JMA_26830"/>
<dbReference type="EMBL" id="CP009416">
    <property type="protein sequence ID" value="AJD92000.1"/>
    <property type="molecule type" value="Genomic_DNA"/>
</dbReference>
<evidence type="ECO:0000313" key="3">
    <source>
        <dbReference type="Proteomes" id="UP000031449"/>
    </source>
</evidence>
<dbReference type="STRING" id="1508404.JMA_26830"/>
<dbReference type="AlphaFoldDB" id="A0A0B5AP04"/>
<dbReference type="Proteomes" id="UP000031449">
    <property type="component" value="Chromosome"/>
</dbReference>
<reference evidence="2 3" key="1">
    <citation type="submission" date="2014-08" db="EMBL/GenBank/DDBJ databases">
        <title>Complete genome of a marine bacteria Jeotgalibacillus malaysiensis.</title>
        <authorList>
            <person name="Yaakop A.S."/>
            <person name="Chan K.-G."/>
            <person name="Goh K.M."/>
        </authorList>
    </citation>
    <scope>NUCLEOTIDE SEQUENCE [LARGE SCALE GENOMIC DNA]</scope>
    <source>
        <strain evidence="2 3">D5</strain>
    </source>
</reference>
<feature type="domain" description="G" evidence="1">
    <location>
        <begin position="38"/>
        <end position="157"/>
    </location>
</feature>
<accession>A0A0B5AP04</accession>
<evidence type="ECO:0000259" key="1">
    <source>
        <dbReference type="Pfam" id="PF01926"/>
    </source>
</evidence>
<dbReference type="Gene3D" id="3.40.50.300">
    <property type="entry name" value="P-loop containing nucleotide triphosphate hydrolases"/>
    <property type="match status" value="1"/>
</dbReference>
<dbReference type="OrthoDB" id="9255830at2"/>
<dbReference type="BioCyc" id="JESP1508404:G14D9-11963-MONOMER"/>
<dbReference type="GO" id="GO:0005525">
    <property type="term" value="F:GTP binding"/>
    <property type="evidence" value="ECO:0007669"/>
    <property type="project" value="InterPro"/>
</dbReference>
<dbReference type="Pfam" id="PF01926">
    <property type="entry name" value="MMR_HSR1"/>
    <property type="match status" value="1"/>
</dbReference>